<dbReference type="SUPFAM" id="SSF54913">
    <property type="entry name" value="GlnB-like"/>
    <property type="match status" value="1"/>
</dbReference>
<protein>
    <submittedName>
        <fullName evidence="1">DUF3240 family protein</fullName>
    </submittedName>
</protein>
<evidence type="ECO:0000313" key="1">
    <source>
        <dbReference type="EMBL" id="MEO1767046.1"/>
    </source>
</evidence>
<dbReference type="EMBL" id="JBAJEX010000005">
    <property type="protein sequence ID" value="MEO1767046.1"/>
    <property type="molecule type" value="Genomic_DNA"/>
</dbReference>
<dbReference type="InterPro" id="IPR015867">
    <property type="entry name" value="N-reg_PII/ATP_PRibTrfase_C"/>
</dbReference>
<dbReference type="InterPro" id="IPR011322">
    <property type="entry name" value="N-reg_PII-like_a/b"/>
</dbReference>
<dbReference type="RefSeq" id="WP_347308156.1">
    <property type="nucleotide sequence ID" value="NZ_JBAJEX010000005.1"/>
</dbReference>
<evidence type="ECO:0000313" key="2">
    <source>
        <dbReference type="Proteomes" id="UP001482231"/>
    </source>
</evidence>
<dbReference type="Proteomes" id="UP001482231">
    <property type="component" value="Unassembled WGS sequence"/>
</dbReference>
<reference evidence="1 2" key="1">
    <citation type="submission" date="2024-02" db="EMBL/GenBank/DDBJ databases">
        <title>New thermophilic sulfur-oxidizing bacteria from a hot springs of the Uzon caldera (Kamchatka, Russia).</title>
        <authorList>
            <person name="Dukat A.M."/>
            <person name="Elcheninov A.G."/>
            <person name="Frolov E.N."/>
        </authorList>
    </citation>
    <scope>NUCLEOTIDE SEQUENCE [LARGE SCALE GENOMIC DNA]</scope>
    <source>
        <strain evidence="1 2">AK1</strain>
    </source>
</reference>
<organism evidence="1 2">
    <name type="scientific">Thiobacter aerophilum</name>
    <dbReference type="NCBI Taxonomy" id="3121275"/>
    <lineage>
        <taxon>Bacteria</taxon>
        <taxon>Pseudomonadati</taxon>
        <taxon>Pseudomonadota</taxon>
        <taxon>Betaproteobacteria</taxon>
        <taxon>Burkholderiales</taxon>
        <taxon>Thiobacteraceae</taxon>
        <taxon>Thiobacter</taxon>
    </lineage>
</organism>
<dbReference type="InterPro" id="IPR021634">
    <property type="entry name" value="DUF3240"/>
</dbReference>
<proteinExistence type="predicted"/>
<gene>
    <name evidence="1" type="ORF">V6E02_07465</name>
</gene>
<sequence length="100" mass="11175">MMTCLTIVLPRSLEEALVDHLLEHPEWVPGFTTQVVDGHGRGVVYRGSAEQVRGRVVRVMVQIVTERDKADALLAHLRESLVSPEIAWWTMPVSGFGRLA</sequence>
<dbReference type="Gene3D" id="3.30.70.120">
    <property type="match status" value="1"/>
</dbReference>
<name>A0ABV0EEH0_9BURK</name>
<dbReference type="Pfam" id="PF11582">
    <property type="entry name" value="DUF3240"/>
    <property type="match status" value="1"/>
</dbReference>
<keyword evidence="2" id="KW-1185">Reference proteome</keyword>
<accession>A0ABV0EEH0</accession>
<comment type="caution">
    <text evidence="1">The sequence shown here is derived from an EMBL/GenBank/DDBJ whole genome shotgun (WGS) entry which is preliminary data.</text>
</comment>